<dbReference type="RefSeq" id="WP_342595709.1">
    <property type="nucleotide sequence ID" value="NZ_CP151919.1"/>
</dbReference>
<keyword evidence="2" id="KW-1185">Reference proteome</keyword>
<gene>
    <name evidence="1" type="ORF">AAGT95_04845</name>
</gene>
<sequence>MAPRPMSPGWPRCGRLPQRGARYLRARASPIFQRFAGTLASCCFSAALDLREDGPSAFVMEPPGYQLHLWRANEVITHHRVIGDHAGPYPLHEAGGLIDD</sequence>
<dbReference type="EMBL" id="CP151919">
    <property type="protein sequence ID" value="XAD55301.1"/>
    <property type="molecule type" value="Genomic_DNA"/>
</dbReference>
<evidence type="ECO:0000313" key="1">
    <source>
        <dbReference type="EMBL" id="XAD55301.1"/>
    </source>
</evidence>
<dbReference type="Proteomes" id="UP001453229">
    <property type="component" value="Chromosome"/>
</dbReference>
<evidence type="ECO:0000313" key="2">
    <source>
        <dbReference type="Proteomes" id="UP001453229"/>
    </source>
</evidence>
<proteinExistence type="predicted"/>
<organism evidence="1 2">
    <name type="scientific">Salinicola lusitanus</name>
    <dbReference type="NCBI Taxonomy" id="1949085"/>
    <lineage>
        <taxon>Bacteria</taxon>
        <taxon>Pseudomonadati</taxon>
        <taxon>Pseudomonadota</taxon>
        <taxon>Gammaproteobacteria</taxon>
        <taxon>Oceanospirillales</taxon>
        <taxon>Halomonadaceae</taxon>
        <taxon>Salinicola</taxon>
    </lineage>
</organism>
<accession>A0ABZ3CVS1</accession>
<name>A0ABZ3CVS1_9GAMM</name>
<protein>
    <submittedName>
        <fullName evidence="1">Uncharacterized protein</fullName>
    </submittedName>
</protein>
<reference evidence="1 2" key="1">
    <citation type="submission" date="2024-04" db="EMBL/GenBank/DDBJ databases">
        <title>Salinicola lusitanus LLJ914,a marine bacterium isolated from the Okinawa Trough.</title>
        <authorList>
            <person name="Li J."/>
        </authorList>
    </citation>
    <scope>NUCLEOTIDE SEQUENCE [LARGE SCALE GENOMIC DNA]</scope>
    <source>
        <strain evidence="1 2">LLJ914</strain>
    </source>
</reference>